<evidence type="ECO:0000313" key="3">
    <source>
        <dbReference type="EMBL" id="MBM9466763.1"/>
    </source>
</evidence>
<dbReference type="EMBL" id="JAERWK010000008">
    <property type="protein sequence ID" value="MBM9466763.1"/>
    <property type="molecule type" value="Genomic_DNA"/>
</dbReference>
<proteinExistence type="predicted"/>
<dbReference type="Proteomes" id="UP000663792">
    <property type="component" value="Unassembled WGS sequence"/>
</dbReference>
<feature type="domain" description="EthD" evidence="2">
    <location>
        <begin position="12"/>
        <end position="86"/>
    </location>
</feature>
<protein>
    <submittedName>
        <fullName evidence="3">EthD family reductase</fullName>
    </submittedName>
</protein>
<evidence type="ECO:0000313" key="4">
    <source>
        <dbReference type="Proteomes" id="UP000663792"/>
    </source>
</evidence>
<dbReference type="RefSeq" id="WP_205259729.1">
    <property type="nucleotide sequence ID" value="NZ_JAERWK010000008.1"/>
</dbReference>
<dbReference type="InterPro" id="IPR009799">
    <property type="entry name" value="EthD_dom"/>
</dbReference>
<feature type="region of interest" description="Disordered" evidence="1">
    <location>
        <begin position="102"/>
        <end position="133"/>
    </location>
</feature>
<organism evidence="3 4">
    <name type="scientific">Nakamurella leprariae</name>
    <dbReference type="NCBI Taxonomy" id="2803911"/>
    <lineage>
        <taxon>Bacteria</taxon>
        <taxon>Bacillati</taxon>
        <taxon>Actinomycetota</taxon>
        <taxon>Actinomycetes</taxon>
        <taxon>Nakamurellales</taxon>
        <taxon>Nakamurellaceae</taxon>
        <taxon>Nakamurella</taxon>
    </lineage>
</organism>
<dbReference type="AlphaFoldDB" id="A0A939BVQ5"/>
<evidence type="ECO:0000256" key="1">
    <source>
        <dbReference type="SAM" id="MobiDB-lite"/>
    </source>
</evidence>
<accession>A0A939BVQ5</accession>
<dbReference type="InterPro" id="IPR011008">
    <property type="entry name" value="Dimeric_a/b-barrel"/>
</dbReference>
<comment type="caution">
    <text evidence="3">The sequence shown here is derived from an EMBL/GenBank/DDBJ whole genome shotgun (WGS) entry which is preliminary data.</text>
</comment>
<reference evidence="3" key="1">
    <citation type="submission" date="2021-01" db="EMBL/GenBank/DDBJ databases">
        <title>YIM 132084 draft genome.</title>
        <authorList>
            <person name="An D."/>
        </authorList>
    </citation>
    <scope>NUCLEOTIDE SEQUENCE</scope>
    <source>
        <strain evidence="3">YIM 132084</strain>
    </source>
</reference>
<name>A0A939BVQ5_9ACTN</name>
<dbReference type="NCBIfam" id="TIGR02118">
    <property type="entry name" value="EthD family reductase"/>
    <property type="match status" value="1"/>
</dbReference>
<dbReference type="GO" id="GO:0016491">
    <property type="term" value="F:oxidoreductase activity"/>
    <property type="evidence" value="ECO:0007669"/>
    <property type="project" value="InterPro"/>
</dbReference>
<keyword evidence="4" id="KW-1185">Reference proteome</keyword>
<sequence>MFQVTVSYGFPVDPSAFDRYYEDVHLPLATTIPNVRSLVASRCESWGGAEAQAYFQVTLTFDSREAAQQAFQSDQGQAATADIPQLATGGFTVTAATVEPTLTIPTAAPEPDDAGLPTQPVDRDVPARTEQAG</sequence>
<dbReference type="SUPFAM" id="SSF54909">
    <property type="entry name" value="Dimeric alpha+beta barrel"/>
    <property type="match status" value="1"/>
</dbReference>
<gene>
    <name evidence="3" type="ORF">JL106_05630</name>
</gene>
<dbReference type="Pfam" id="PF07110">
    <property type="entry name" value="EthD"/>
    <property type="match status" value="1"/>
</dbReference>
<dbReference type="Gene3D" id="3.30.70.100">
    <property type="match status" value="1"/>
</dbReference>
<evidence type="ECO:0000259" key="2">
    <source>
        <dbReference type="Pfam" id="PF07110"/>
    </source>
</evidence>